<dbReference type="GO" id="GO:1990189">
    <property type="term" value="F:protein N-terminal-serine acetyltransferase activity"/>
    <property type="evidence" value="ECO:0007669"/>
    <property type="project" value="TreeGrafter"/>
</dbReference>
<dbReference type="SUPFAM" id="SSF55729">
    <property type="entry name" value="Acyl-CoA N-acyltransferases (Nat)"/>
    <property type="match status" value="1"/>
</dbReference>
<dbReference type="RefSeq" id="WP_021673334.1">
    <property type="nucleotide sequence ID" value="NZ_KI259663.1"/>
</dbReference>
<dbReference type="HOGENOM" id="CLU_013985_1_2_9"/>
<feature type="domain" description="N-acetyltransferase" evidence="1">
    <location>
        <begin position="41"/>
        <end position="194"/>
    </location>
</feature>
<evidence type="ECO:0000313" key="2">
    <source>
        <dbReference type="EMBL" id="ERJ76432.1"/>
    </source>
</evidence>
<dbReference type="OrthoDB" id="9795199at2"/>
<name>U2J8Q5_9STRE</name>
<gene>
    <name evidence="2" type="ORF">HMPREF1557_00976</name>
</gene>
<accession>U2J8Q5</accession>
<comment type="caution">
    <text evidence="2">The sequence shown here is derived from an EMBL/GenBank/DDBJ whole genome shotgun (WGS) entry which is preliminary data.</text>
</comment>
<dbReference type="Proteomes" id="UP000016617">
    <property type="component" value="Unassembled WGS sequence"/>
</dbReference>
<dbReference type="AlphaFoldDB" id="U2J8Q5"/>
<evidence type="ECO:0000259" key="1">
    <source>
        <dbReference type="PROSITE" id="PS51186"/>
    </source>
</evidence>
<proteinExistence type="predicted"/>
<dbReference type="PATRIC" id="fig|1227275.3.peg.867"/>
<sequence>MPVNEFGQTIGDPIDTSLGAYPEISRLEGNYCSVEKLNYQRDFADLFAFFGAGANLPDWTYLPIEGGMSQEEFSDLLKAWAQSADPYYLVVRDKVSDKVSQKVVGIFSLMRLNRQARSVEMGWVIYSPALQRSRLATEAQYLVMAYVFEKLGYRRYEWKCDHLNQRSRKAAQRLGFTLEGTWRQATIYKGRSRDTDWLSLLDEEWPANKQALEAWLSPDNFTADGQQIKSLREFRQAD</sequence>
<protein>
    <submittedName>
        <fullName evidence="2">Acetyltransferase, GNAT family</fullName>
    </submittedName>
</protein>
<dbReference type="InterPro" id="IPR051908">
    <property type="entry name" value="Ribosomal_N-acetyltransferase"/>
</dbReference>
<dbReference type="GO" id="GO:0008999">
    <property type="term" value="F:protein-N-terminal-alanine acetyltransferase activity"/>
    <property type="evidence" value="ECO:0007669"/>
    <property type="project" value="TreeGrafter"/>
</dbReference>
<reference evidence="2 3" key="1">
    <citation type="submission" date="2013-06" db="EMBL/GenBank/DDBJ databases">
        <authorList>
            <person name="Weinstock G."/>
            <person name="Sodergren E."/>
            <person name="Lobos E.A."/>
            <person name="Fulton L."/>
            <person name="Fulton R."/>
            <person name="Courtney L."/>
            <person name="Fronick C."/>
            <person name="O'Laughlin M."/>
            <person name="Godfrey J."/>
            <person name="Wilson R.M."/>
            <person name="Miner T."/>
            <person name="Farmer C."/>
            <person name="Delehaunty K."/>
            <person name="Cordes M."/>
            <person name="Minx P."/>
            <person name="Tomlinson C."/>
            <person name="Chen J."/>
            <person name="Wollam A."/>
            <person name="Pepin K.H."/>
            <person name="Bhonagiri V."/>
            <person name="Zhang X."/>
            <person name="Warren W."/>
            <person name="Mitreva M."/>
            <person name="Mardis E.R."/>
            <person name="Wilson R.K."/>
        </authorList>
    </citation>
    <scope>NUCLEOTIDE SEQUENCE [LARGE SCALE GENOMIC DNA]</scope>
    <source>
        <strain evidence="2 3">W1703</strain>
    </source>
</reference>
<dbReference type="InterPro" id="IPR016181">
    <property type="entry name" value="Acyl_CoA_acyltransferase"/>
</dbReference>
<dbReference type="PANTHER" id="PTHR43441">
    <property type="entry name" value="RIBOSOMAL-PROTEIN-SERINE ACETYLTRANSFERASE"/>
    <property type="match status" value="1"/>
</dbReference>
<dbReference type="Pfam" id="PF13302">
    <property type="entry name" value="Acetyltransf_3"/>
    <property type="match status" value="1"/>
</dbReference>
<dbReference type="InterPro" id="IPR000182">
    <property type="entry name" value="GNAT_dom"/>
</dbReference>
<dbReference type="FunFam" id="3.40.630.30:FF:000047">
    <property type="entry name" value="Acetyltransferase, GNAT family"/>
    <property type="match status" value="1"/>
</dbReference>
<dbReference type="PANTHER" id="PTHR43441:SF2">
    <property type="entry name" value="FAMILY ACETYLTRANSFERASE, PUTATIVE (AFU_ORTHOLOGUE AFUA_7G00850)-RELATED"/>
    <property type="match status" value="1"/>
</dbReference>
<evidence type="ECO:0000313" key="3">
    <source>
        <dbReference type="Proteomes" id="UP000016617"/>
    </source>
</evidence>
<dbReference type="PROSITE" id="PS51186">
    <property type="entry name" value="GNAT"/>
    <property type="match status" value="1"/>
</dbReference>
<keyword evidence="2" id="KW-0808">Transferase</keyword>
<dbReference type="EMBL" id="AWVA01000058">
    <property type="protein sequence ID" value="ERJ76432.1"/>
    <property type="molecule type" value="Genomic_DNA"/>
</dbReference>
<organism evidence="2 3">
    <name type="scientific">Streptococcus sobrinus W1703</name>
    <dbReference type="NCBI Taxonomy" id="1227275"/>
    <lineage>
        <taxon>Bacteria</taxon>
        <taxon>Bacillati</taxon>
        <taxon>Bacillota</taxon>
        <taxon>Bacilli</taxon>
        <taxon>Lactobacillales</taxon>
        <taxon>Streptococcaceae</taxon>
        <taxon>Streptococcus</taxon>
    </lineage>
</organism>
<dbReference type="Gene3D" id="3.40.630.30">
    <property type="match status" value="1"/>
</dbReference>